<dbReference type="SUPFAM" id="SSF57667">
    <property type="entry name" value="beta-beta-alpha zinc fingers"/>
    <property type="match status" value="1"/>
</dbReference>
<feature type="compositionally biased region" description="Basic and acidic residues" evidence="1">
    <location>
        <begin position="255"/>
        <end position="271"/>
    </location>
</feature>
<dbReference type="PROSITE" id="PS50076">
    <property type="entry name" value="DNAJ_2"/>
    <property type="match status" value="1"/>
</dbReference>
<dbReference type="InterPro" id="IPR054076">
    <property type="entry name" value="ZUO1-like_ZHD"/>
</dbReference>
<reference evidence="3" key="1">
    <citation type="submission" date="2021-02" db="EMBL/GenBank/DDBJ databases">
        <authorList>
            <person name="Dougan E. K."/>
            <person name="Rhodes N."/>
            <person name="Thang M."/>
            <person name="Chan C."/>
        </authorList>
    </citation>
    <scope>NUCLEOTIDE SEQUENCE</scope>
</reference>
<dbReference type="InterPro" id="IPR051964">
    <property type="entry name" value="Chaperone_stress_response"/>
</dbReference>
<sequence length="430" mass="47879">MEPDFYALLGVPRNASSADLRVAYKRLAASERPPESSARQRGGKSESIADAKRRRWLQIQTAYDTLMNPRRRGLYDRNCPGASEPSPLLEPKEDPPTAAGSLLDLPPALSAEEDSSWGRVRQVFEELLSEEPADDAPRKVVDFGGPLTAWEEVRRFYDFWSTWGTRRPFESAGAFSAEEMAAAPNRAARRCMEQENEKRRRGQRLKFNAEVREAVAALRDRDPRVQARARACAEEAQNREAFREAEEERRQAERRERRRAARESELQRWAETEAEAAALSTSASAPPTPSFPPSPWVCNICDGKAFPSHQAYEDHRASKRHKRNARGSPEISPPVASPAMMSPYMLPSTAAPVNMDNLPGLQLPVAASSSTGQEAEAQDEWGAGYLSTLRKEHWCGIFAFLTSRETILPIGALLCARALRSGAFADAGLW</sequence>
<organism evidence="3 4">
    <name type="scientific">Symbiodinium necroappetens</name>
    <dbReference type="NCBI Taxonomy" id="1628268"/>
    <lineage>
        <taxon>Eukaryota</taxon>
        <taxon>Sar</taxon>
        <taxon>Alveolata</taxon>
        <taxon>Dinophyceae</taxon>
        <taxon>Suessiales</taxon>
        <taxon>Symbiodiniaceae</taxon>
        <taxon>Symbiodinium</taxon>
    </lineage>
</organism>
<keyword evidence="4" id="KW-1185">Reference proteome</keyword>
<dbReference type="InterPro" id="IPR001623">
    <property type="entry name" value="DnaJ_domain"/>
</dbReference>
<proteinExistence type="predicted"/>
<feature type="region of interest" description="Disordered" evidence="1">
    <location>
        <begin position="311"/>
        <end position="336"/>
    </location>
</feature>
<dbReference type="Pfam" id="PF21884">
    <property type="entry name" value="ZUO1-like_ZHD"/>
    <property type="match status" value="1"/>
</dbReference>
<dbReference type="PANTHER" id="PTHR44029:SF1">
    <property type="entry name" value="DNAJ HOMOLOG SUBFAMILY C MEMBER 21"/>
    <property type="match status" value="1"/>
</dbReference>
<dbReference type="EMBL" id="CAJNJA010010590">
    <property type="protein sequence ID" value="CAE7259705.1"/>
    <property type="molecule type" value="Genomic_DNA"/>
</dbReference>
<dbReference type="InterPro" id="IPR036236">
    <property type="entry name" value="Znf_C2H2_sf"/>
</dbReference>
<protein>
    <submittedName>
        <fullName evidence="3">Dnajc21 protein</fullName>
    </submittedName>
</protein>
<evidence type="ECO:0000313" key="4">
    <source>
        <dbReference type="Proteomes" id="UP000601435"/>
    </source>
</evidence>
<gene>
    <name evidence="3" type="primary">dnajc21</name>
    <name evidence="3" type="ORF">SNEC2469_LOCUS5886</name>
</gene>
<dbReference type="Gene3D" id="1.10.287.110">
    <property type="entry name" value="DnaJ domain"/>
    <property type="match status" value="1"/>
</dbReference>
<dbReference type="InterPro" id="IPR036869">
    <property type="entry name" value="J_dom_sf"/>
</dbReference>
<comment type="caution">
    <text evidence="3">The sequence shown here is derived from an EMBL/GenBank/DDBJ whole genome shotgun (WGS) entry which is preliminary data.</text>
</comment>
<dbReference type="GO" id="GO:0005737">
    <property type="term" value="C:cytoplasm"/>
    <property type="evidence" value="ECO:0007669"/>
    <property type="project" value="TreeGrafter"/>
</dbReference>
<dbReference type="OrthoDB" id="445556at2759"/>
<feature type="compositionally biased region" description="Low complexity" evidence="1">
    <location>
        <begin position="275"/>
        <end position="285"/>
    </location>
</feature>
<dbReference type="Pfam" id="PF00226">
    <property type="entry name" value="DnaJ"/>
    <property type="match status" value="1"/>
</dbReference>
<dbReference type="Proteomes" id="UP000601435">
    <property type="component" value="Unassembled WGS sequence"/>
</dbReference>
<feature type="region of interest" description="Disordered" evidence="1">
    <location>
        <begin position="255"/>
        <end position="291"/>
    </location>
</feature>
<feature type="region of interest" description="Disordered" evidence="1">
    <location>
        <begin position="73"/>
        <end position="104"/>
    </location>
</feature>
<accession>A0A812M6U7</accession>
<dbReference type="PRINTS" id="PR00625">
    <property type="entry name" value="JDOMAIN"/>
</dbReference>
<evidence type="ECO:0000259" key="2">
    <source>
        <dbReference type="PROSITE" id="PS50076"/>
    </source>
</evidence>
<evidence type="ECO:0000313" key="3">
    <source>
        <dbReference type="EMBL" id="CAE7259705.1"/>
    </source>
</evidence>
<dbReference type="CDD" id="cd06257">
    <property type="entry name" value="DnaJ"/>
    <property type="match status" value="1"/>
</dbReference>
<dbReference type="PANTHER" id="PTHR44029">
    <property type="entry name" value="DNAJ HOMOLOG SUBFAMILY C MEMBER 21"/>
    <property type="match status" value="1"/>
</dbReference>
<feature type="non-terminal residue" evidence="3">
    <location>
        <position position="1"/>
    </location>
</feature>
<evidence type="ECO:0000256" key="1">
    <source>
        <dbReference type="SAM" id="MobiDB-lite"/>
    </source>
</evidence>
<name>A0A812M6U7_9DINO</name>
<feature type="region of interest" description="Disordered" evidence="1">
    <location>
        <begin position="28"/>
        <end position="50"/>
    </location>
</feature>
<dbReference type="SUPFAM" id="SSF46565">
    <property type="entry name" value="Chaperone J-domain"/>
    <property type="match status" value="1"/>
</dbReference>
<dbReference type="AlphaFoldDB" id="A0A812M6U7"/>
<feature type="domain" description="J" evidence="2">
    <location>
        <begin position="4"/>
        <end position="79"/>
    </location>
</feature>